<name>A0A7C7D7C3_9FIRM</name>
<dbReference type="Proteomes" id="UP000553059">
    <property type="component" value="Unassembled WGS sequence"/>
</dbReference>
<protein>
    <submittedName>
        <fullName evidence="1">Uncharacterized protein</fullName>
    </submittedName>
</protein>
<reference evidence="1 2" key="1">
    <citation type="journal article" date="2020" name="Biotechnol. Biofuels">
        <title>New insights from the biogas microbiome by comprehensive genome-resolved metagenomics of nearly 1600 species originating from multiple anaerobic digesters.</title>
        <authorList>
            <person name="Campanaro S."/>
            <person name="Treu L."/>
            <person name="Rodriguez-R L.M."/>
            <person name="Kovalovszki A."/>
            <person name="Ziels R.M."/>
            <person name="Maus I."/>
            <person name="Zhu X."/>
            <person name="Kougias P.G."/>
            <person name="Basile A."/>
            <person name="Luo G."/>
            <person name="Schluter A."/>
            <person name="Konstantinidis K.T."/>
            <person name="Angelidaki I."/>
        </authorList>
    </citation>
    <scope>NUCLEOTIDE SEQUENCE [LARGE SCALE GENOMIC DNA]</scope>
    <source>
        <strain evidence="1">AS05jafATM_4</strain>
    </source>
</reference>
<gene>
    <name evidence="1" type="ORF">GX523_15355</name>
</gene>
<organism evidence="1 2">
    <name type="scientific">Desulfitobacterium dehalogenans</name>
    <dbReference type="NCBI Taxonomy" id="36854"/>
    <lineage>
        <taxon>Bacteria</taxon>
        <taxon>Bacillati</taxon>
        <taxon>Bacillota</taxon>
        <taxon>Clostridia</taxon>
        <taxon>Eubacteriales</taxon>
        <taxon>Desulfitobacteriaceae</taxon>
        <taxon>Desulfitobacterium</taxon>
    </lineage>
</organism>
<dbReference type="EMBL" id="DUTF01000334">
    <property type="protein sequence ID" value="HHY28092.1"/>
    <property type="molecule type" value="Genomic_DNA"/>
</dbReference>
<proteinExistence type="predicted"/>
<accession>A0A7C7D7C3</accession>
<sequence length="70" mass="8091">MAGTPDEEADPEQVLMGLYGKLIKAHGWNLRELDETNLETLFDFLTYKDPNERIINGKVYRRATAPPKWL</sequence>
<evidence type="ECO:0000313" key="1">
    <source>
        <dbReference type="EMBL" id="HHY28092.1"/>
    </source>
</evidence>
<dbReference type="AlphaFoldDB" id="A0A7C7D7C3"/>
<comment type="caution">
    <text evidence="1">The sequence shown here is derived from an EMBL/GenBank/DDBJ whole genome shotgun (WGS) entry which is preliminary data.</text>
</comment>
<evidence type="ECO:0000313" key="2">
    <source>
        <dbReference type="Proteomes" id="UP000553059"/>
    </source>
</evidence>